<proteinExistence type="predicted"/>
<dbReference type="AlphaFoldDB" id="A0A0C2F3E3"/>
<keyword evidence="1" id="KW-1133">Transmembrane helix</keyword>
<keyword evidence="1" id="KW-0812">Transmembrane</keyword>
<sequence length="54" mass="6478">MLQGFFSWHCDFTECSEQVACHRFFVLQKVAVLLFYGLFRALFNWACNRLNRGR</sequence>
<dbReference type="EMBL" id="JXDG01000006">
    <property type="protein sequence ID" value="KIH85573.1"/>
    <property type="molecule type" value="Genomic_DNA"/>
</dbReference>
<protein>
    <submittedName>
        <fullName evidence="2">Uncharacterized protein</fullName>
    </submittedName>
</protein>
<feature type="transmembrane region" description="Helical" evidence="1">
    <location>
        <begin position="26"/>
        <end position="47"/>
    </location>
</feature>
<evidence type="ECO:0000256" key="1">
    <source>
        <dbReference type="SAM" id="Phobius"/>
    </source>
</evidence>
<reference evidence="2 3" key="1">
    <citation type="submission" date="2015-01" db="EMBL/GenBank/DDBJ databases">
        <title>Complete genome of Pseudomonas batumici UCM B-321 producer of the batumin antibiotic with strong antistaphilococcal and potential anticancer activity.</title>
        <authorList>
            <person name="Klochko V.V."/>
            <person name="Zelena L.B."/>
            <person name="Elena K.A."/>
            <person name="Reva O.N."/>
        </authorList>
    </citation>
    <scope>NUCLEOTIDE SEQUENCE [LARGE SCALE GENOMIC DNA]</scope>
    <source>
        <strain evidence="2 3">UCM B-321</strain>
    </source>
</reference>
<comment type="caution">
    <text evidence="2">The sequence shown here is derived from an EMBL/GenBank/DDBJ whole genome shotgun (WGS) entry which is preliminary data.</text>
</comment>
<gene>
    <name evidence="2" type="ORF">UCMB321_0687</name>
</gene>
<keyword evidence="3" id="KW-1185">Reference proteome</keyword>
<keyword evidence="1" id="KW-0472">Membrane</keyword>
<organism evidence="2 3">
    <name type="scientific">Pseudomonas batumici</name>
    <dbReference type="NCBI Taxonomy" id="226910"/>
    <lineage>
        <taxon>Bacteria</taxon>
        <taxon>Pseudomonadati</taxon>
        <taxon>Pseudomonadota</taxon>
        <taxon>Gammaproteobacteria</taxon>
        <taxon>Pseudomonadales</taxon>
        <taxon>Pseudomonadaceae</taxon>
        <taxon>Pseudomonas</taxon>
    </lineage>
</organism>
<accession>A0A0C2F3E3</accession>
<dbReference type="PATRIC" id="fig|226910.6.peg.685"/>
<evidence type="ECO:0000313" key="3">
    <source>
        <dbReference type="Proteomes" id="UP000031535"/>
    </source>
</evidence>
<evidence type="ECO:0000313" key="2">
    <source>
        <dbReference type="EMBL" id="KIH85573.1"/>
    </source>
</evidence>
<name>A0A0C2F3E3_9PSED</name>
<dbReference type="Proteomes" id="UP000031535">
    <property type="component" value="Unassembled WGS sequence"/>
</dbReference>